<reference evidence="3" key="1">
    <citation type="submission" date="2013-03" db="EMBL/GenBank/DDBJ databases">
        <title>The Genome Sequence of Anopheles dirus WRAIR2.</title>
        <authorList>
            <consortium name="The Broad Institute Genomics Platform"/>
            <person name="Neafsey D.E."/>
            <person name="Walton C."/>
            <person name="Walker B."/>
            <person name="Young S.K."/>
            <person name="Zeng Q."/>
            <person name="Gargeya S."/>
            <person name="Fitzgerald M."/>
            <person name="Haas B."/>
            <person name="Abouelleil A."/>
            <person name="Allen A.W."/>
            <person name="Alvarado L."/>
            <person name="Arachchi H.M."/>
            <person name="Berlin A.M."/>
            <person name="Chapman S.B."/>
            <person name="Gainer-Dewar J."/>
            <person name="Goldberg J."/>
            <person name="Griggs A."/>
            <person name="Gujja S."/>
            <person name="Hansen M."/>
            <person name="Howarth C."/>
            <person name="Imamovic A."/>
            <person name="Ireland A."/>
            <person name="Larimer J."/>
            <person name="McCowan C."/>
            <person name="Murphy C."/>
            <person name="Pearson M."/>
            <person name="Poon T.W."/>
            <person name="Priest M."/>
            <person name="Roberts A."/>
            <person name="Saif S."/>
            <person name="Shea T."/>
            <person name="Sisk P."/>
            <person name="Sykes S."/>
            <person name="Wortman J."/>
            <person name="Nusbaum C."/>
            <person name="Birren B."/>
        </authorList>
    </citation>
    <scope>NUCLEOTIDE SEQUENCE [LARGE SCALE GENOMIC DNA]</scope>
    <source>
        <strain evidence="3">WRAIR2</strain>
    </source>
</reference>
<dbReference type="VEuPathDB" id="VectorBase:ADIR014021"/>
<dbReference type="Proteomes" id="UP000075884">
    <property type="component" value="Unassembled WGS sequence"/>
</dbReference>
<feature type="signal peptide" evidence="1">
    <location>
        <begin position="1"/>
        <end position="25"/>
    </location>
</feature>
<evidence type="ECO:0000256" key="1">
    <source>
        <dbReference type="SAM" id="SignalP"/>
    </source>
</evidence>
<feature type="chain" id="PRO_5008130623" evidence="1">
    <location>
        <begin position="26"/>
        <end position="59"/>
    </location>
</feature>
<keyword evidence="3" id="KW-1185">Reference proteome</keyword>
<accession>A0A182NVS8</accession>
<sequence length="59" mass="6939">ERVHAAHTARVCLCFFCSLLRVCENKLFGKVRLWLPLFCTNLPDSTIIKHVNRRKHAEF</sequence>
<keyword evidence="1" id="KW-0732">Signal</keyword>
<name>A0A182NVS8_9DIPT</name>
<evidence type="ECO:0000313" key="3">
    <source>
        <dbReference type="Proteomes" id="UP000075884"/>
    </source>
</evidence>
<organism evidence="2 3">
    <name type="scientific">Anopheles dirus</name>
    <dbReference type="NCBI Taxonomy" id="7168"/>
    <lineage>
        <taxon>Eukaryota</taxon>
        <taxon>Metazoa</taxon>
        <taxon>Ecdysozoa</taxon>
        <taxon>Arthropoda</taxon>
        <taxon>Hexapoda</taxon>
        <taxon>Insecta</taxon>
        <taxon>Pterygota</taxon>
        <taxon>Neoptera</taxon>
        <taxon>Endopterygota</taxon>
        <taxon>Diptera</taxon>
        <taxon>Nematocera</taxon>
        <taxon>Culicoidea</taxon>
        <taxon>Culicidae</taxon>
        <taxon>Anophelinae</taxon>
        <taxon>Anopheles</taxon>
    </lineage>
</organism>
<dbReference type="EnsemblMetazoa" id="ADIR014021-RA">
    <property type="protein sequence ID" value="ADIR014021-PA"/>
    <property type="gene ID" value="ADIR014021"/>
</dbReference>
<evidence type="ECO:0000313" key="2">
    <source>
        <dbReference type="EnsemblMetazoa" id="ADIR014021-PA"/>
    </source>
</evidence>
<proteinExistence type="predicted"/>
<dbReference type="AlphaFoldDB" id="A0A182NVS8"/>
<protein>
    <submittedName>
        <fullName evidence="2">Uncharacterized protein</fullName>
    </submittedName>
</protein>
<reference evidence="2" key="2">
    <citation type="submission" date="2020-05" db="UniProtKB">
        <authorList>
            <consortium name="EnsemblMetazoa"/>
        </authorList>
    </citation>
    <scope>IDENTIFICATION</scope>
    <source>
        <strain evidence="2">WRAIR2</strain>
    </source>
</reference>